<keyword evidence="2" id="KW-1133">Transmembrane helix</keyword>
<feature type="domain" description="Zinc-ribbon" evidence="3">
    <location>
        <begin position="204"/>
        <end position="225"/>
    </location>
</feature>
<comment type="caution">
    <text evidence="4">The sequence shown here is derived from an EMBL/GenBank/DDBJ whole genome shotgun (WGS) entry which is preliminary data.</text>
</comment>
<accession>A0ABS6DZS6</accession>
<dbReference type="InterPro" id="IPR026870">
    <property type="entry name" value="Zinc_ribbon_dom"/>
</dbReference>
<evidence type="ECO:0000256" key="1">
    <source>
        <dbReference type="SAM" id="MobiDB-lite"/>
    </source>
</evidence>
<name>A0ABS6DZS6_9FIRM</name>
<proteinExistence type="predicted"/>
<organism evidence="4 5">
    <name type="scientific">Intestinibacter bartlettii</name>
    <dbReference type="NCBI Taxonomy" id="261299"/>
    <lineage>
        <taxon>Bacteria</taxon>
        <taxon>Bacillati</taxon>
        <taxon>Bacillota</taxon>
        <taxon>Clostridia</taxon>
        <taxon>Peptostreptococcales</taxon>
        <taxon>Peptostreptococcaceae</taxon>
        <taxon>Intestinibacter</taxon>
    </lineage>
</organism>
<feature type="transmembrane region" description="Helical" evidence="2">
    <location>
        <begin position="6"/>
        <end position="25"/>
    </location>
</feature>
<dbReference type="Proteomes" id="UP001196301">
    <property type="component" value="Unassembled WGS sequence"/>
</dbReference>
<evidence type="ECO:0000313" key="4">
    <source>
        <dbReference type="EMBL" id="MBU5337345.1"/>
    </source>
</evidence>
<gene>
    <name evidence="4" type="ORF">KQI20_12915</name>
</gene>
<feature type="compositionally biased region" description="Polar residues" evidence="1">
    <location>
        <begin position="78"/>
        <end position="99"/>
    </location>
</feature>
<evidence type="ECO:0000259" key="3">
    <source>
        <dbReference type="Pfam" id="PF13240"/>
    </source>
</evidence>
<reference evidence="4 5" key="1">
    <citation type="submission" date="2021-06" db="EMBL/GenBank/DDBJ databases">
        <authorList>
            <person name="Sun Q."/>
            <person name="Li D."/>
        </authorList>
    </citation>
    <scope>NUCLEOTIDE SEQUENCE [LARGE SCALE GENOMIC DNA]</scope>
    <source>
        <strain evidence="4 5">N19</strain>
    </source>
</reference>
<dbReference type="RefSeq" id="WP_216571955.1">
    <property type="nucleotide sequence ID" value="NZ_JAHLOQ010000050.1"/>
</dbReference>
<evidence type="ECO:0000313" key="5">
    <source>
        <dbReference type="Proteomes" id="UP001196301"/>
    </source>
</evidence>
<keyword evidence="2" id="KW-0812">Transmembrane</keyword>
<feature type="compositionally biased region" description="Low complexity" evidence="1">
    <location>
        <begin position="50"/>
        <end position="60"/>
    </location>
</feature>
<protein>
    <submittedName>
        <fullName evidence="4">Zinc ribbon domain-containing protein</fullName>
    </submittedName>
</protein>
<evidence type="ECO:0000256" key="2">
    <source>
        <dbReference type="SAM" id="Phobius"/>
    </source>
</evidence>
<sequence>MYIAGIVLVIVGIVGIIGTLIWILVDNKKKSKQRQNAINTIKEHQQPISNNNTPNYKPNNVSPITPVGPKEEFDLTEGLNNNYPRQDINQTQSTNQKRPINQNINSSINSDIYQGIPTENLMTDSLFNSDIHTESLVYTDNNSGNLVDDGENYTENIDFEIENKKINLNKQEFNTANERIDIKNEPINIGFQGDGINNGDIQICPKCQQPVKNGAKFCSHCGQRLV</sequence>
<keyword evidence="2" id="KW-0472">Membrane</keyword>
<keyword evidence="5" id="KW-1185">Reference proteome</keyword>
<dbReference type="EMBL" id="JAHLOQ010000050">
    <property type="protein sequence ID" value="MBU5337345.1"/>
    <property type="molecule type" value="Genomic_DNA"/>
</dbReference>
<dbReference type="Pfam" id="PF13240">
    <property type="entry name" value="Zn_Ribbon_1"/>
    <property type="match status" value="1"/>
</dbReference>
<feature type="region of interest" description="Disordered" evidence="1">
    <location>
        <begin position="40"/>
        <end position="103"/>
    </location>
</feature>